<feature type="transmembrane region" description="Helical" evidence="2">
    <location>
        <begin position="50"/>
        <end position="69"/>
    </location>
</feature>
<organism evidence="4 5">
    <name type="scientific">Candidatus Acidiferrum panamense</name>
    <dbReference type="NCBI Taxonomy" id="2741543"/>
    <lineage>
        <taxon>Bacteria</taxon>
        <taxon>Pseudomonadati</taxon>
        <taxon>Acidobacteriota</taxon>
        <taxon>Terriglobia</taxon>
        <taxon>Candidatus Acidiferrales</taxon>
        <taxon>Candidatus Acidiferrum</taxon>
    </lineage>
</organism>
<sequence length="103" mass="10799">MSGEEGLPVSPPEDASPVPQPQEKGREAIALVVAAASWLVPGLGHALLKMWGRAVICFVTVGVLVWVGAGMRGNLFNSRGNDAFDSLGYLADLGTGGFYWVAK</sequence>
<comment type="caution">
    <text evidence="4">The sequence shown here is derived from an EMBL/GenBank/DDBJ whole genome shotgun (WGS) entry which is preliminary data.</text>
</comment>
<keyword evidence="2" id="KW-1133">Transmembrane helix</keyword>
<protein>
    <recommendedName>
        <fullName evidence="3">DUF6677 domain-containing protein</fullName>
    </recommendedName>
</protein>
<keyword evidence="2" id="KW-0812">Transmembrane</keyword>
<dbReference type="Pfam" id="PF20382">
    <property type="entry name" value="DUF6677"/>
    <property type="match status" value="1"/>
</dbReference>
<feature type="non-terminal residue" evidence="4">
    <location>
        <position position="103"/>
    </location>
</feature>
<dbReference type="Proteomes" id="UP000567293">
    <property type="component" value="Unassembled WGS sequence"/>
</dbReference>
<accession>A0A7V8NUW4</accession>
<evidence type="ECO:0000256" key="2">
    <source>
        <dbReference type="SAM" id="Phobius"/>
    </source>
</evidence>
<dbReference type="EMBL" id="JACDQQ010002271">
    <property type="protein sequence ID" value="MBA0087969.1"/>
    <property type="molecule type" value="Genomic_DNA"/>
</dbReference>
<proteinExistence type="predicted"/>
<keyword evidence="5" id="KW-1185">Reference proteome</keyword>
<feature type="domain" description="DUF6677" evidence="3">
    <location>
        <begin position="33"/>
        <end position="102"/>
    </location>
</feature>
<dbReference type="InterPro" id="IPR046499">
    <property type="entry name" value="DUF6677"/>
</dbReference>
<evidence type="ECO:0000313" key="5">
    <source>
        <dbReference type="Proteomes" id="UP000567293"/>
    </source>
</evidence>
<keyword evidence="2" id="KW-0472">Membrane</keyword>
<feature type="transmembrane region" description="Helical" evidence="2">
    <location>
        <begin position="28"/>
        <end position="44"/>
    </location>
</feature>
<name>A0A7V8NUW4_9BACT</name>
<evidence type="ECO:0000259" key="3">
    <source>
        <dbReference type="Pfam" id="PF20382"/>
    </source>
</evidence>
<gene>
    <name evidence="4" type="ORF">HRJ53_23535</name>
</gene>
<evidence type="ECO:0000313" key="4">
    <source>
        <dbReference type="EMBL" id="MBA0087969.1"/>
    </source>
</evidence>
<dbReference type="AlphaFoldDB" id="A0A7V8NUW4"/>
<feature type="region of interest" description="Disordered" evidence="1">
    <location>
        <begin position="1"/>
        <end position="23"/>
    </location>
</feature>
<evidence type="ECO:0000256" key="1">
    <source>
        <dbReference type="SAM" id="MobiDB-lite"/>
    </source>
</evidence>
<reference evidence="4" key="1">
    <citation type="submission" date="2020-06" db="EMBL/GenBank/DDBJ databases">
        <title>Legume-microbial interactions unlock mineral nutrients during tropical forest succession.</title>
        <authorList>
            <person name="Epihov D.Z."/>
        </authorList>
    </citation>
    <scope>NUCLEOTIDE SEQUENCE [LARGE SCALE GENOMIC DNA]</scope>
    <source>
        <strain evidence="4">Pan2503</strain>
    </source>
</reference>